<dbReference type="InterPro" id="IPR036977">
    <property type="entry name" value="DNA_primase_Znf_CHC2"/>
</dbReference>
<sequence>MTASRQSQVGPSRGADDWIERVRAASDIVEVVGQTVKLRRSGRNWVGLCPFHEENTPSFSVHAERQFFHCFSCKA</sequence>
<keyword evidence="3" id="KW-0862">Zinc</keyword>
<dbReference type="AlphaFoldDB" id="A0A538SJL1"/>
<dbReference type="SUPFAM" id="SSF57783">
    <property type="entry name" value="Zinc beta-ribbon"/>
    <property type="match status" value="1"/>
</dbReference>
<dbReference type="GO" id="GO:0003677">
    <property type="term" value="F:DNA binding"/>
    <property type="evidence" value="ECO:0007669"/>
    <property type="project" value="InterPro"/>
</dbReference>
<gene>
    <name evidence="5" type="ORF">E6K73_05420</name>
</gene>
<evidence type="ECO:0000256" key="3">
    <source>
        <dbReference type="ARBA" id="ARBA00022833"/>
    </source>
</evidence>
<evidence type="ECO:0000256" key="2">
    <source>
        <dbReference type="ARBA" id="ARBA00022771"/>
    </source>
</evidence>
<proteinExistence type="predicted"/>
<feature type="non-terminal residue" evidence="5">
    <location>
        <position position="75"/>
    </location>
</feature>
<evidence type="ECO:0000259" key="4">
    <source>
        <dbReference type="SMART" id="SM00400"/>
    </source>
</evidence>
<feature type="domain" description="Zinc finger CHC2-type" evidence="4">
    <location>
        <begin position="45"/>
        <end position="75"/>
    </location>
</feature>
<dbReference type="PANTHER" id="PTHR30313">
    <property type="entry name" value="DNA PRIMASE"/>
    <property type="match status" value="1"/>
</dbReference>
<dbReference type="PANTHER" id="PTHR30313:SF2">
    <property type="entry name" value="DNA PRIMASE"/>
    <property type="match status" value="1"/>
</dbReference>
<reference evidence="5 6" key="1">
    <citation type="journal article" date="2019" name="Nat. Microbiol.">
        <title>Mediterranean grassland soil C-N compound turnover is dependent on rainfall and depth, and is mediated by genomically divergent microorganisms.</title>
        <authorList>
            <person name="Diamond S."/>
            <person name="Andeer P.F."/>
            <person name="Li Z."/>
            <person name="Crits-Christoph A."/>
            <person name="Burstein D."/>
            <person name="Anantharaman K."/>
            <person name="Lane K.R."/>
            <person name="Thomas B.C."/>
            <person name="Pan C."/>
            <person name="Northen T.R."/>
            <person name="Banfield J.F."/>
        </authorList>
    </citation>
    <scope>NUCLEOTIDE SEQUENCE [LARGE SCALE GENOMIC DNA]</scope>
    <source>
        <strain evidence="5">WS_3</strain>
    </source>
</reference>
<dbReference type="GO" id="GO:0005737">
    <property type="term" value="C:cytoplasm"/>
    <property type="evidence" value="ECO:0007669"/>
    <property type="project" value="TreeGrafter"/>
</dbReference>
<dbReference type="Proteomes" id="UP000320184">
    <property type="component" value="Unassembled WGS sequence"/>
</dbReference>
<dbReference type="Pfam" id="PF01807">
    <property type="entry name" value="Zn_ribbon_DnaG"/>
    <property type="match status" value="1"/>
</dbReference>
<organism evidence="5 6">
    <name type="scientific">Eiseniibacteriota bacterium</name>
    <dbReference type="NCBI Taxonomy" id="2212470"/>
    <lineage>
        <taxon>Bacteria</taxon>
        <taxon>Candidatus Eiseniibacteriota</taxon>
    </lineage>
</organism>
<keyword evidence="2" id="KW-0863">Zinc-finger</keyword>
<name>A0A538SJL1_UNCEI</name>
<evidence type="ECO:0000313" key="6">
    <source>
        <dbReference type="Proteomes" id="UP000320184"/>
    </source>
</evidence>
<accession>A0A538SJL1</accession>
<dbReference type="GO" id="GO:0008270">
    <property type="term" value="F:zinc ion binding"/>
    <property type="evidence" value="ECO:0007669"/>
    <property type="project" value="UniProtKB-KW"/>
</dbReference>
<evidence type="ECO:0000256" key="1">
    <source>
        <dbReference type="ARBA" id="ARBA00022723"/>
    </source>
</evidence>
<dbReference type="InterPro" id="IPR002694">
    <property type="entry name" value="Znf_CHC2"/>
</dbReference>
<dbReference type="EMBL" id="VBOT01000067">
    <property type="protein sequence ID" value="TMQ51555.1"/>
    <property type="molecule type" value="Genomic_DNA"/>
</dbReference>
<dbReference type="GO" id="GO:0003899">
    <property type="term" value="F:DNA-directed RNA polymerase activity"/>
    <property type="evidence" value="ECO:0007669"/>
    <property type="project" value="InterPro"/>
</dbReference>
<comment type="caution">
    <text evidence="5">The sequence shown here is derived from an EMBL/GenBank/DDBJ whole genome shotgun (WGS) entry which is preliminary data.</text>
</comment>
<dbReference type="InterPro" id="IPR050219">
    <property type="entry name" value="DnaG_primase"/>
</dbReference>
<dbReference type="Gene3D" id="3.90.580.10">
    <property type="entry name" value="Zinc finger, CHC2-type domain"/>
    <property type="match status" value="1"/>
</dbReference>
<protein>
    <recommendedName>
        <fullName evidence="4">Zinc finger CHC2-type domain-containing protein</fullName>
    </recommendedName>
</protein>
<keyword evidence="1" id="KW-0479">Metal-binding</keyword>
<dbReference type="SMART" id="SM00400">
    <property type="entry name" value="ZnF_CHCC"/>
    <property type="match status" value="1"/>
</dbReference>
<evidence type="ECO:0000313" key="5">
    <source>
        <dbReference type="EMBL" id="TMQ51555.1"/>
    </source>
</evidence>
<dbReference type="GO" id="GO:0006269">
    <property type="term" value="P:DNA replication, synthesis of primer"/>
    <property type="evidence" value="ECO:0007669"/>
    <property type="project" value="TreeGrafter"/>
</dbReference>